<dbReference type="GO" id="GO:0032259">
    <property type="term" value="P:methylation"/>
    <property type="evidence" value="ECO:0007669"/>
    <property type="project" value="UniProtKB-KW"/>
</dbReference>
<comment type="catalytic activity">
    <reaction evidence="7">
        <text>a 2'-deoxyadenosine in DNA + S-adenosyl-L-methionine = an N(6)-methyl-2'-deoxyadenosine in DNA + S-adenosyl-L-homocysteine + H(+)</text>
        <dbReference type="Rhea" id="RHEA:15197"/>
        <dbReference type="Rhea" id="RHEA-COMP:12418"/>
        <dbReference type="Rhea" id="RHEA-COMP:12419"/>
        <dbReference type="ChEBI" id="CHEBI:15378"/>
        <dbReference type="ChEBI" id="CHEBI:57856"/>
        <dbReference type="ChEBI" id="CHEBI:59789"/>
        <dbReference type="ChEBI" id="CHEBI:90615"/>
        <dbReference type="ChEBI" id="CHEBI:90616"/>
        <dbReference type="EC" id="2.1.1.72"/>
    </reaction>
</comment>
<keyword evidence="4 10" id="KW-0808">Transferase</keyword>
<dbReference type="InterPro" id="IPR029063">
    <property type="entry name" value="SAM-dependent_MTases_sf"/>
</dbReference>
<dbReference type="PRINTS" id="PR00507">
    <property type="entry name" value="N12N6MTFRASE"/>
</dbReference>
<comment type="caution">
    <text evidence="10">The sequence shown here is derived from an EMBL/GenBank/DDBJ whole genome shotgun (WGS) entry which is preliminary data.</text>
</comment>
<dbReference type="InterPro" id="IPR004546">
    <property type="entry name" value="Restrct_endonuc_T1M"/>
</dbReference>
<dbReference type="InterPro" id="IPR003356">
    <property type="entry name" value="DNA_methylase_A-5"/>
</dbReference>
<feature type="domain" description="N6 adenine-specific DNA methyltransferase N-terminal" evidence="9">
    <location>
        <begin position="13"/>
        <end position="145"/>
    </location>
</feature>
<dbReference type="InterPro" id="IPR002052">
    <property type="entry name" value="DNA_methylase_N6_adenine_CS"/>
</dbReference>
<evidence type="ECO:0000256" key="5">
    <source>
        <dbReference type="ARBA" id="ARBA00022691"/>
    </source>
</evidence>
<reference evidence="11" key="1">
    <citation type="journal article" date="2019" name="Int. J. Syst. Evol. Microbiol.">
        <title>The Global Catalogue of Microorganisms (GCM) 10K type strain sequencing project: providing services to taxonomists for standard genome sequencing and annotation.</title>
        <authorList>
            <consortium name="The Broad Institute Genomics Platform"/>
            <consortium name="The Broad Institute Genome Sequencing Center for Infectious Disease"/>
            <person name="Wu L."/>
            <person name="Ma J."/>
        </authorList>
    </citation>
    <scope>NUCLEOTIDE SEQUENCE [LARGE SCALE GENOMIC DNA]</scope>
    <source>
        <strain evidence="11">CCTCC AB 2017081</strain>
    </source>
</reference>
<evidence type="ECO:0000313" key="10">
    <source>
        <dbReference type="EMBL" id="MFC3833330.1"/>
    </source>
</evidence>
<dbReference type="EMBL" id="JBHRZG010000010">
    <property type="protein sequence ID" value="MFC3833330.1"/>
    <property type="molecule type" value="Genomic_DNA"/>
</dbReference>
<evidence type="ECO:0000256" key="4">
    <source>
        <dbReference type="ARBA" id="ARBA00022679"/>
    </source>
</evidence>
<keyword evidence="5" id="KW-0949">S-adenosyl-L-methionine</keyword>
<evidence type="ECO:0000313" key="11">
    <source>
        <dbReference type="Proteomes" id="UP001595803"/>
    </source>
</evidence>
<keyword evidence="3 10" id="KW-0489">Methyltransferase</keyword>
<gene>
    <name evidence="10" type="ORF">ACFOSB_10715</name>
</gene>
<keyword evidence="11" id="KW-1185">Reference proteome</keyword>
<keyword evidence="6" id="KW-0680">Restriction system</keyword>
<dbReference type="Gene3D" id="1.20.1260.30">
    <property type="match status" value="1"/>
</dbReference>
<dbReference type="Pfam" id="PF02384">
    <property type="entry name" value="N6_Mtase"/>
    <property type="match status" value="1"/>
</dbReference>
<dbReference type="RefSeq" id="WP_322472732.1">
    <property type="nucleotide sequence ID" value="NZ_JBHRZG010000010.1"/>
</dbReference>
<evidence type="ECO:0000256" key="3">
    <source>
        <dbReference type="ARBA" id="ARBA00022603"/>
    </source>
</evidence>
<dbReference type="Gene3D" id="3.40.50.150">
    <property type="entry name" value="Vaccinia Virus protein VP39"/>
    <property type="match status" value="1"/>
</dbReference>
<dbReference type="NCBIfam" id="TIGR00497">
    <property type="entry name" value="hsdM"/>
    <property type="match status" value="1"/>
</dbReference>
<dbReference type="InterPro" id="IPR022749">
    <property type="entry name" value="D12N6_MeTrfase_N"/>
</dbReference>
<evidence type="ECO:0000259" key="8">
    <source>
        <dbReference type="Pfam" id="PF02384"/>
    </source>
</evidence>
<evidence type="ECO:0000256" key="1">
    <source>
        <dbReference type="ARBA" id="ARBA00006594"/>
    </source>
</evidence>
<dbReference type="GO" id="GO:0009007">
    <property type="term" value="F:site-specific DNA-methyltransferase (adenine-specific) activity"/>
    <property type="evidence" value="ECO:0007669"/>
    <property type="project" value="UniProtKB-EC"/>
</dbReference>
<dbReference type="PANTHER" id="PTHR42933:SF3">
    <property type="entry name" value="TYPE I RESTRICTION ENZYME MJAVIII METHYLASE SUBUNIT"/>
    <property type="match status" value="1"/>
</dbReference>
<dbReference type="PROSITE" id="PS00092">
    <property type="entry name" value="N6_MTASE"/>
    <property type="match status" value="1"/>
</dbReference>
<proteinExistence type="inferred from homology"/>
<evidence type="ECO:0000256" key="7">
    <source>
        <dbReference type="ARBA" id="ARBA00047942"/>
    </source>
</evidence>
<dbReference type="Proteomes" id="UP001595803">
    <property type="component" value="Unassembled WGS sequence"/>
</dbReference>
<evidence type="ECO:0000256" key="2">
    <source>
        <dbReference type="ARBA" id="ARBA00011900"/>
    </source>
</evidence>
<dbReference type="InterPro" id="IPR038333">
    <property type="entry name" value="T1MK-like_N_sf"/>
</dbReference>
<comment type="similarity">
    <text evidence="1">Belongs to the N(4)/N(6)-methyltransferase family.</text>
</comment>
<feature type="domain" description="DNA methylase adenine-specific" evidence="8">
    <location>
        <begin position="159"/>
        <end position="464"/>
    </location>
</feature>
<name>A0ABV7Z8N7_9DEIO</name>
<accession>A0ABV7Z8N7</accession>
<dbReference type="PANTHER" id="PTHR42933">
    <property type="entry name" value="SLR6095 PROTEIN"/>
    <property type="match status" value="1"/>
</dbReference>
<protein>
    <recommendedName>
        <fullName evidence="2">site-specific DNA-methyltransferase (adenine-specific)</fullName>
        <ecNumber evidence="2">2.1.1.72</ecNumber>
    </recommendedName>
</protein>
<sequence length="504" mass="56902">MTQHIEQAEINGILWAACDTFRGTVDPSEYKNYLLTMLFVKYISDVWQDHYDTLKTEYGDDEERIRRRLERERFVMPPGSLFRELYAQRTADNIGEIIDQALLAIEDANKAKLAGVFRNISFNSESALGQTKQRNVRLKHLLEDFNHPKLDLRPSRIGNKDIIGNAYEYLISRFAAGAGKKAGEFYTPPEVSELMARLVDPKPGERIYDPTCGSASLLIKCAQWVQRQGSRDYAIYGQEQNGSTFALARMNMFLHDVDDARIEWGDTIRNPLHLENDRLMKFEVVVANPPFSLDKWGADDVGKDPHGRFTRGLPPKSKGDYAFISHMVSSLTEVNSRMVVVVPHGVLFRGGAEGKIRATMIEDGLLDAVIGLPTNLFFGTGIPAALLVFRKGEKRDDVLFIDASRDFTAGKNQNNLRDSDIQRIVETYLARADVLKYARNVPLTELTANDYNLNIPRYVETAEDAQQIDVAALQNEIDDLDVKWQKAKAQMQGHILALGLQEGK</sequence>
<evidence type="ECO:0000259" key="9">
    <source>
        <dbReference type="Pfam" id="PF12161"/>
    </source>
</evidence>
<dbReference type="SUPFAM" id="SSF53335">
    <property type="entry name" value="S-adenosyl-L-methionine-dependent methyltransferases"/>
    <property type="match status" value="1"/>
</dbReference>
<dbReference type="Pfam" id="PF12161">
    <property type="entry name" value="HsdM_N"/>
    <property type="match status" value="1"/>
</dbReference>
<dbReference type="EC" id="2.1.1.72" evidence="2"/>
<dbReference type="InterPro" id="IPR051537">
    <property type="entry name" value="DNA_Adenine_Mtase"/>
</dbReference>
<evidence type="ECO:0000256" key="6">
    <source>
        <dbReference type="ARBA" id="ARBA00022747"/>
    </source>
</evidence>
<organism evidence="10 11">
    <name type="scientific">Deinococcus rufus</name>
    <dbReference type="NCBI Taxonomy" id="2136097"/>
    <lineage>
        <taxon>Bacteria</taxon>
        <taxon>Thermotogati</taxon>
        <taxon>Deinococcota</taxon>
        <taxon>Deinococci</taxon>
        <taxon>Deinococcales</taxon>
        <taxon>Deinococcaceae</taxon>
        <taxon>Deinococcus</taxon>
    </lineage>
</organism>